<dbReference type="PANTHER" id="PTHR35866">
    <property type="entry name" value="PUTATIVE-RELATED"/>
    <property type="match status" value="1"/>
</dbReference>
<keyword evidence="1" id="KW-0282">Flagellum</keyword>
<dbReference type="Proteomes" id="UP000249949">
    <property type="component" value="Chromosome"/>
</dbReference>
<accession>A0A2Z2HQV3</accession>
<dbReference type="OrthoDB" id="36424at2157"/>
<evidence type="ECO:0000313" key="1">
    <source>
        <dbReference type="EMBL" id="ARS64766.1"/>
    </source>
</evidence>
<dbReference type="PANTHER" id="PTHR35866:SF2">
    <property type="entry name" value="YKGJ FAMILY CYSTEINE CLUSTER PROTEIN"/>
    <property type="match status" value="1"/>
</dbReference>
<organism evidence="1 2">
    <name type="scientific">Candidatus Nitrosomarinus catalinensis</name>
    <dbReference type="NCBI Taxonomy" id="1898749"/>
    <lineage>
        <taxon>Archaea</taxon>
        <taxon>Nitrososphaerota</taxon>
        <taxon>Nitrososphaeria</taxon>
        <taxon>Nitrosopumilales</taxon>
        <taxon>Nitrosopumilaceae</taxon>
        <taxon>Candidatus Nitrosomarinus</taxon>
    </lineage>
</organism>
<keyword evidence="2" id="KW-1185">Reference proteome</keyword>
<dbReference type="InterPro" id="IPR005358">
    <property type="entry name" value="Puta_zinc/iron-chelating_dom"/>
</dbReference>
<keyword evidence="1" id="KW-0966">Cell projection</keyword>
<reference evidence="1 2" key="1">
    <citation type="journal article" date="2017" name="Environ. Microbiol.">
        <title>Genome and epigenome of a novel marine Thaumarchaeota strain suggest viral infection, phosphorothioation DNA modification and multiple restriction systems.</title>
        <authorList>
            <person name="Ahlgren N.A."/>
            <person name="Chen Y."/>
            <person name="Needham D.M."/>
            <person name="Parada A.E."/>
            <person name="Sachdeva R."/>
            <person name="Trinh V."/>
            <person name="Chen T."/>
            <person name="Fuhrman J.A."/>
        </authorList>
    </citation>
    <scope>NUCLEOTIDE SEQUENCE [LARGE SCALE GENOMIC DNA]</scope>
    <source>
        <strain evidence="1 2">SPOT01</strain>
    </source>
</reference>
<keyword evidence="1" id="KW-0489">Methyltransferase</keyword>
<dbReference type="GO" id="GO:0032259">
    <property type="term" value="P:methylation"/>
    <property type="evidence" value="ECO:0007669"/>
    <property type="project" value="UniProtKB-KW"/>
</dbReference>
<dbReference type="GO" id="GO:0008168">
    <property type="term" value="F:methyltransferase activity"/>
    <property type="evidence" value="ECO:0007669"/>
    <property type="project" value="UniProtKB-KW"/>
</dbReference>
<dbReference type="KEGG" id="nct:NMSP_1150"/>
<name>A0A2Z2HQV3_9ARCH</name>
<dbReference type="GeneID" id="32901603"/>
<dbReference type="AlphaFoldDB" id="A0A2Z2HQV3"/>
<sequence>MDFRCVEECSDCCVQREYYPTKQFGKIGVLILPNEKEKIEKFAKDNKIEIKILPRIGVSENPNQIPTKILAYQLMGIEENGNTCPFLDTESGKKSTHGGYPCKIYKSKPLACSAYPLIESNPITLDEKCKFCKECGTANQNLEFETESLLKIKEIMQTNANHIWRYATGIGEKEDKEIIKTGWILEEGI</sequence>
<dbReference type="RefSeq" id="WP_086907819.1">
    <property type="nucleotide sequence ID" value="NZ_CP021324.1"/>
</dbReference>
<keyword evidence="1" id="KW-0808">Transferase</keyword>
<dbReference type="EMBL" id="CP021324">
    <property type="protein sequence ID" value="ARS64766.1"/>
    <property type="molecule type" value="Genomic_DNA"/>
</dbReference>
<protein>
    <submittedName>
        <fullName evidence="1">Flagellin N-methylase</fullName>
    </submittedName>
</protein>
<proteinExistence type="predicted"/>
<keyword evidence="1" id="KW-0969">Cilium</keyword>
<evidence type="ECO:0000313" key="2">
    <source>
        <dbReference type="Proteomes" id="UP000249949"/>
    </source>
</evidence>
<dbReference type="Pfam" id="PF03692">
    <property type="entry name" value="CxxCxxCC"/>
    <property type="match status" value="1"/>
</dbReference>
<gene>
    <name evidence="1" type="ORF">NMSP_1150</name>
</gene>